<accession>A0ABU1NWQ5</accession>
<sequence>MKKNLSPKLIINKLILVGREKDYQINFSKGLNIIYGDSDTGKSSILNLIDYLLGASEVALYDEIEMHGKYALLELDLNGETYTIKRDIFDNNALVEVFPSTIERMAQVFPKEYGPHPRKESINGHLSQFLLNSLNIPLVKLKQAPSKADSKMAPLSFRDLFKFCYLDQDEVGNKDILDQKNFSVFVKNKETFKFMHHLLDDKITVLQEEIGEKNRSKQSINQQFTIITSFLREARLETSESLEFKLSDLKDSLRLIDLEISEITHVMKFNNEQDEELRRLIIVKQSYLDDLTMNKLYKETQIDQNLRLKKDYQQDIEKLSASVEVIKKMPNHELNHVNCPICDSELKAARFNELFSHYDSSAIEHEIKSLRNRDKELALLIEQDRGNIFALVSDIETNKEEIFKAKQLLDIQTKEFVSPYITQRDILSTRKGEISEEIKRVEYLLKLRNQVNELTIRSEQLASQIDELLAKLEHLTNNAPSMDGVLGSIGDYLNDFLTRIPIKNAYGISISKNTLLPIVREKDYTKLTSGGLRTLVSVGYLLSILRNSLHSETNYPSIVMIDTVGKYIGKTKSKYQELTDQSEDIVEGLNDPLKYNNIFAYLKEMCDQLLETYDFQIIIVDNDLPENLEDQLEQYVVKKFSVVPREGYDIGLVNNAKPRR</sequence>
<keyword evidence="1" id="KW-0175">Coiled coil</keyword>
<evidence type="ECO:0000313" key="3">
    <source>
        <dbReference type="Proteomes" id="UP001267290"/>
    </source>
</evidence>
<comment type="caution">
    <text evidence="2">The sequence shown here is derived from an EMBL/GenBank/DDBJ whole genome shotgun (WGS) entry which is preliminary data.</text>
</comment>
<dbReference type="RefSeq" id="WP_310499459.1">
    <property type="nucleotide sequence ID" value="NZ_JAVDSB010000004.1"/>
</dbReference>
<dbReference type="SUPFAM" id="SSF75712">
    <property type="entry name" value="Rad50 coiled-coil Zn hook"/>
    <property type="match status" value="1"/>
</dbReference>
<feature type="coiled-coil region" evidence="1">
    <location>
        <begin position="444"/>
        <end position="478"/>
    </location>
</feature>
<proteinExistence type="predicted"/>
<keyword evidence="3" id="KW-1185">Reference proteome</keyword>
<reference evidence="2 3" key="1">
    <citation type="submission" date="2023-07" db="EMBL/GenBank/DDBJ databases">
        <title>Sorghum-associated microbial communities from plants grown in Nebraska, USA.</title>
        <authorList>
            <person name="Schachtman D."/>
        </authorList>
    </citation>
    <scope>NUCLEOTIDE SEQUENCE [LARGE SCALE GENOMIC DNA]</scope>
    <source>
        <strain evidence="2 3">CC258</strain>
    </source>
</reference>
<dbReference type="EMBL" id="JAVDSB010000004">
    <property type="protein sequence ID" value="MDR6551906.1"/>
    <property type="molecule type" value="Genomic_DNA"/>
</dbReference>
<gene>
    <name evidence="2" type="ORF">J2736_003095</name>
</gene>
<dbReference type="SUPFAM" id="SSF52540">
    <property type="entry name" value="P-loop containing nucleoside triphosphate hydrolases"/>
    <property type="match status" value="1"/>
</dbReference>
<evidence type="ECO:0008006" key="4">
    <source>
        <dbReference type="Google" id="ProtNLM"/>
    </source>
</evidence>
<dbReference type="InterPro" id="IPR027417">
    <property type="entry name" value="P-loop_NTPase"/>
</dbReference>
<evidence type="ECO:0000313" key="2">
    <source>
        <dbReference type="EMBL" id="MDR6551906.1"/>
    </source>
</evidence>
<name>A0ABU1NWQ5_9BACL</name>
<dbReference type="Gene3D" id="3.40.50.300">
    <property type="entry name" value="P-loop containing nucleotide triphosphate hydrolases"/>
    <property type="match status" value="1"/>
</dbReference>
<dbReference type="Proteomes" id="UP001267290">
    <property type="component" value="Unassembled WGS sequence"/>
</dbReference>
<organism evidence="2 3">
    <name type="scientific">Paenibacillus qinlingensis</name>
    <dbReference type="NCBI Taxonomy" id="1837343"/>
    <lineage>
        <taxon>Bacteria</taxon>
        <taxon>Bacillati</taxon>
        <taxon>Bacillota</taxon>
        <taxon>Bacilli</taxon>
        <taxon>Bacillales</taxon>
        <taxon>Paenibacillaceae</taxon>
        <taxon>Paenibacillus</taxon>
    </lineage>
</organism>
<evidence type="ECO:0000256" key="1">
    <source>
        <dbReference type="SAM" id="Coils"/>
    </source>
</evidence>
<protein>
    <recommendedName>
        <fullName evidence="4">Exonuclease SbcC</fullName>
    </recommendedName>
</protein>